<accession>A0AAP0YKP7</accession>
<protein>
    <submittedName>
        <fullName evidence="1">Uncharacterized protein</fullName>
    </submittedName>
</protein>
<dbReference type="EMBL" id="ATMK01000020">
    <property type="protein sequence ID" value="KJJ86608.1"/>
    <property type="molecule type" value="Genomic_DNA"/>
</dbReference>
<evidence type="ECO:0000313" key="1">
    <source>
        <dbReference type="EMBL" id="KJJ86608.1"/>
    </source>
</evidence>
<comment type="caution">
    <text evidence="1">The sequence shown here is derived from an EMBL/GenBank/DDBJ whole genome shotgun (WGS) entry which is preliminary data.</text>
</comment>
<sequence>MKAVRSYGAVHHFTRGEGQRFLPLGKKELRNHPDGADQIDKT</sequence>
<gene>
    <name evidence="1" type="ORF">M573_120017</name>
</gene>
<reference evidence="1 2" key="1">
    <citation type="journal article" date="2015" name="BMC Genomics">
        <title>Comparative genome analysis of Prevotella intermedia strain isolated from infected root canal reveals features related to pathogenicity and adaptation.</title>
        <authorList>
            <person name="Ruan Y."/>
            <person name="Shen L."/>
            <person name="Zou Y."/>
            <person name="Qi Z."/>
            <person name="Yin J."/>
            <person name="Jiang J."/>
            <person name="Guo L."/>
            <person name="He L."/>
            <person name="Chen Z."/>
            <person name="Tang Z."/>
            <person name="Qin S."/>
        </authorList>
    </citation>
    <scope>NUCLEOTIDE SEQUENCE [LARGE SCALE GENOMIC DNA]</scope>
    <source>
        <strain evidence="1 2">ZT</strain>
    </source>
</reference>
<proteinExistence type="predicted"/>
<organism evidence="1 2">
    <name type="scientific">Prevotella intermedia ZT</name>
    <dbReference type="NCBI Taxonomy" id="1347790"/>
    <lineage>
        <taxon>Bacteria</taxon>
        <taxon>Pseudomonadati</taxon>
        <taxon>Bacteroidota</taxon>
        <taxon>Bacteroidia</taxon>
        <taxon>Bacteroidales</taxon>
        <taxon>Prevotellaceae</taxon>
        <taxon>Prevotella</taxon>
    </lineage>
</organism>
<name>A0AAP0YKP7_PREIN</name>
<evidence type="ECO:0000313" key="2">
    <source>
        <dbReference type="Proteomes" id="UP000032541"/>
    </source>
</evidence>
<dbReference type="Proteomes" id="UP000032541">
    <property type="component" value="Unassembled WGS sequence"/>
</dbReference>
<dbReference type="AlphaFoldDB" id="A0AAP0YKP7"/>